<dbReference type="InterPro" id="IPR000719">
    <property type="entry name" value="Prot_kinase_dom"/>
</dbReference>
<sequence>IADFGMSRDLQNESYYISQAKKIPIKWTAPEALHYKKYSSASDVWSYGAVMYEIWSLGHKPFELYTNQECIRLVDSGYRLPPPPGCPKPMYKLMMQCCTEGFMELSLLEAKTGSTNNNGQTTAGLAESVETRWIITEKDKWFHCSKKNSKLTEVLVGVDIRTVTGNRNQYPRIEIWREKEGDYKDPVCVELRLSPHNFTTNGLYHYTLPTPLTIKKKNKDYTLGVYQPPDDRSVVRFYKVTGTGQIGRIDDDDIDNNDEIEEDDISSVPSSILLIRPTKLSSSCSYPPIDGSFNTSSLSVTNVIPVNDTRAFPDIKFTCNGIITNWIIGITQNQTTSKHYPNIYLKRSSELIHALTVDASAATSSNGNVYNFTSDIEVEYGDILVINVTTNSNPMYYQQYNGPLNYELDSSNGLIPLEHNDYPLISVVVELIPSVTETSSSTVTEDIKTVTTMTILSSSTTTTDIVIRPNSIPTSAEVIHHSTSLHYTTTLSLLSTTSLFPTNALSTSDTTTNTSALLSSTTGTSASVISSTSAFSSSSSINTITSSHTLSTTESITIPLSSIENSRSTKVSRTQNTVSRGNPTSEVLVTSKKSSSNSISESSVTRSSDPTVLGNTGDDNTVTIIAAVVATVALLIISIIVILILIAIAYKRRSKATLTFGGNDTCLVNTYSDITPNGKEDKELKGPIVYEEAMPVMNGIETVYGDTMIDSTLINVINPTYGAPENGRNSIGASSVYEEPTVAVNKKQEDIEFSNELYGLLEEATLYVPTAKERSGGESEKIYSTLINELYSSTYSRLDHTSGNAFFIEDTEYWEPDSNTDGIYQQLSDRKYIEIIRHQINVSSSIYDTYRLGVYQPEDDSSVVRLYNATTSSTERVGRVRADSIDDQYIKITGSNIEIDRAYTNNVFMVHLITNPPNCFQNLFTEAEINTSSLSVTNVIPVNDTRAFPDIQFTCNGIITNWIIGITQNQDTSKHYPNIYLKRSSELIHALTVDASAATSSNGNVYNFTSDIEVEYGDILVINVTTNSNPMYYQQYNGPLNYELDSSNGLIPLEHNDYPLISVIT</sequence>
<reference evidence="4" key="1">
    <citation type="submission" date="2017-05" db="UniProtKB">
        <authorList>
            <consortium name="EnsemblMetazoa"/>
        </authorList>
    </citation>
    <scope>IDENTIFICATION</scope>
</reference>
<feature type="domain" description="Protein kinase" evidence="3">
    <location>
        <begin position="1"/>
        <end position="134"/>
    </location>
</feature>
<dbReference type="EnsemblMetazoa" id="Aqu2.1.17658_001">
    <property type="protein sequence ID" value="Aqu2.1.17658_001"/>
    <property type="gene ID" value="Aqu2.1.17658"/>
</dbReference>
<dbReference type="Gene3D" id="1.10.510.10">
    <property type="entry name" value="Transferase(Phosphotransferase) domain 1"/>
    <property type="match status" value="1"/>
</dbReference>
<protein>
    <recommendedName>
        <fullName evidence="3">Protein kinase domain-containing protein</fullName>
    </recommendedName>
</protein>
<evidence type="ECO:0000259" key="3">
    <source>
        <dbReference type="PROSITE" id="PS50011"/>
    </source>
</evidence>
<dbReference type="PANTHER" id="PTHR24416">
    <property type="entry name" value="TYROSINE-PROTEIN KINASE RECEPTOR"/>
    <property type="match status" value="1"/>
</dbReference>
<keyword evidence="2" id="KW-1133">Transmembrane helix</keyword>
<dbReference type="GO" id="GO:0005886">
    <property type="term" value="C:plasma membrane"/>
    <property type="evidence" value="ECO:0007669"/>
    <property type="project" value="TreeGrafter"/>
</dbReference>
<dbReference type="STRING" id="400682.A0A1X7TS35"/>
<evidence type="ECO:0000256" key="2">
    <source>
        <dbReference type="SAM" id="Phobius"/>
    </source>
</evidence>
<dbReference type="InterPro" id="IPR020635">
    <property type="entry name" value="Tyr_kinase_cat_dom"/>
</dbReference>
<dbReference type="PROSITE" id="PS50011">
    <property type="entry name" value="PROTEIN_KINASE_DOM"/>
    <property type="match status" value="1"/>
</dbReference>
<dbReference type="GO" id="GO:0005524">
    <property type="term" value="F:ATP binding"/>
    <property type="evidence" value="ECO:0007669"/>
    <property type="project" value="InterPro"/>
</dbReference>
<dbReference type="SMART" id="SM00219">
    <property type="entry name" value="TyrKc"/>
    <property type="match status" value="1"/>
</dbReference>
<dbReference type="PANTHER" id="PTHR24416:SF539">
    <property type="entry name" value="RECEPTOR PROTEIN-TYROSINE KINASE"/>
    <property type="match status" value="1"/>
</dbReference>
<dbReference type="InterPro" id="IPR001245">
    <property type="entry name" value="Ser-Thr/Tyr_kinase_cat_dom"/>
</dbReference>
<keyword evidence="2" id="KW-0472">Membrane</keyword>
<dbReference type="InterPro" id="IPR011009">
    <property type="entry name" value="Kinase-like_dom_sf"/>
</dbReference>
<dbReference type="AlphaFoldDB" id="A0A1X7TS35"/>
<feature type="region of interest" description="Disordered" evidence="1">
    <location>
        <begin position="567"/>
        <end position="613"/>
    </location>
</feature>
<feature type="transmembrane region" description="Helical" evidence="2">
    <location>
        <begin position="624"/>
        <end position="650"/>
    </location>
</feature>
<dbReference type="InterPro" id="IPR050122">
    <property type="entry name" value="RTK"/>
</dbReference>
<name>A0A1X7TS35_AMPQE</name>
<feature type="compositionally biased region" description="Low complexity" evidence="1">
    <location>
        <begin position="591"/>
        <end position="608"/>
    </location>
</feature>
<dbReference type="InParanoid" id="A0A1X7TS35"/>
<dbReference type="Pfam" id="PF07714">
    <property type="entry name" value="PK_Tyr_Ser-Thr"/>
    <property type="match status" value="1"/>
</dbReference>
<organism evidence="4">
    <name type="scientific">Amphimedon queenslandica</name>
    <name type="common">Sponge</name>
    <dbReference type="NCBI Taxonomy" id="400682"/>
    <lineage>
        <taxon>Eukaryota</taxon>
        <taxon>Metazoa</taxon>
        <taxon>Porifera</taxon>
        <taxon>Demospongiae</taxon>
        <taxon>Heteroscleromorpha</taxon>
        <taxon>Haplosclerida</taxon>
        <taxon>Niphatidae</taxon>
        <taxon>Amphimedon</taxon>
    </lineage>
</organism>
<dbReference type="OrthoDB" id="4062651at2759"/>
<feature type="compositionally biased region" description="Polar residues" evidence="1">
    <location>
        <begin position="567"/>
        <end position="588"/>
    </location>
</feature>
<keyword evidence="2" id="KW-0812">Transmembrane</keyword>
<proteinExistence type="predicted"/>
<dbReference type="SUPFAM" id="SSF56112">
    <property type="entry name" value="Protein kinase-like (PK-like)"/>
    <property type="match status" value="1"/>
</dbReference>
<dbReference type="GO" id="GO:0007169">
    <property type="term" value="P:cell surface receptor protein tyrosine kinase signaling pathway"/>
    <property type="evidence" value="ECO:0007669"/>
    <property type="project" value="TreeGrafter"/>
</dbReference>
<evidence type="ECO:0000256" key="1">
    <source>
        <dbReference type="SAM" id="MobiDB-lite"/>
    </source>
</evidence>
<accession>A0A1X7TS35</accession>
<dbReference type="GO" id="GO:0004714">
    <property type="term" value="F:transmembrane receptor protein tyrosine kinase activity"/>
    <property type="evidence" value="ECO:0007669"/>
    <property type="project" value="TreeGrafter"/>
</dbReference>
<dbReference type="GO" id="GO:0043235">
    <property type="term" value="C:receptor complex"/>
    <property type="evidence" value="ECO:0007669"/>
    <property type="project" value="TreeGrafter"/>
</dbReference>
<evidence type="ECO:0000313" key="4">
    <source>
        <dbReference type="EnsemblMetazoa" id="Aqu2.1.17658_001"/>
    </source>
</evidence>
<dbReference type="PRINTS" id="PR00109">
    <property type="entry name" value="TYRKINASE"/>
</dbReference>